<sequence>MNKTSSPDSESESHYHNGTECNIYIYSLPIPYLYLCDMENFQIFCSLCVPFNHVLF</sequence>
<name>A0A0E9WNP0_ANGAN</name>
<protein>
    <submittedName>
        <fullName evidence="1">Uncharacterized protein</fullName>
    </submittedName>
</protein>
<evidence type="ECO:0000313" key="1">
    <source>
        <dbReference type="EMBL" id="JAH91896.1"/>
    </source>
</evidence>
<organism evidence="1">
    <name type="scientific">Anguilla anguilla</name>
    <name type="common">European freshwater eel</name>
    <name type="synonym">Muraena anguilla</name>
    <dbReference type="NCBI Taxonomy" id="7936"/>
    <lineage>
        <taxon>Eukaryota</taxon>
        <taxon>Metazoa</taxon>
        <taxon>Chordata</taxon>
        <taxon>Craniata</taxon>
        <taxon>Vertebrata</taxon>
        <taxon>Euteleostomi</taxon>
        <taxon>Actinopterygii</taxon>
        <taxon>Neopterygii</taxon>
        <taxon>Teleostei</taxon>
        <taxon>Anguilliformes</taxon>
        <taxon>Anguillidae</taxon>
        <taxon>Anguilla</taxon>
    </lineage>
</organism>
<accession>A0A0E9WNP0</accession>
<proteinExistence type="predicted"/>
<dbReference type="AlphaFoldDB" id="A0A0E9WNP0"/>
<reference evidence="1" key="2">
    <citation type="journal article" date="2015" name="Fish Shellfish Immunol.">
        <title>Early steps in the European eel (Anguilla anguilla)-Vibrio vulnificus interaction in the gills: Role of the RtxA13 toxin.</title>
        <authorList>
            <person name="Callol A."/>
            <person name="Pajuelo D."/>
            <person name="Ebbesson L."/>
            <person name="Teles M."/>
            <person name="MacKenzie S."/>
            <person name="Amaro C."/>
        </authorList>
    </citation>
    <scope>NUCLEOTIDE SEQUENCE</scope>
</reference>
<reference evidence="1" key="1">
    <citation type="submission" date="2014-11" db="EMBL/GenBank/DDBJ databases">
        <authorList>
            <person name="Amaro Gonzalez C."/>
        </authorList>
    </citation>
    <scope>NUCLEOTIDE SEQUENCE</scope>
</reference>
<dbReference type="EMBL" id="GBXM01016681">
    <property type="protein sequence ID" value="JAH91896.1"/>
    <property type="molecule type" value="Transcribed_RNA"/>
</dbReference>